<dbReference type="Proteomes" id="UP000242457">
    <property type="component" value="Unassembled WGS sequence"/>
</dbReference>
<proteinExistence type="predicted"/>
<evidence type="ECO:0000313" key="1">
    <source>
        <dbReference type="EMBL" id="PBC28289.1"/>
    </source>
</evidence>
<protein>
    <submittedName>
        <fullName evidence="1">Uncharacterized protein</fullName>
    </submittedName>
</protein>
<keyword evidence="2" id="KW-1185">Reference proteome</keyword>
<name>A0A2A3EAQ4_APICC</name>
<evidence type="ECO:0000313" key="2">
    <source>
        <dbReference type="Proteomes" id="UP000242457"/>
    </source>
</evidence>
<sequence>MLYSVPNWETYSMILDLREYLKLNSFFDLSICARKIKFKLIKNHGDLTRNCVANYHELILFNQSEITQPHFPSTEIQFKRFPVSGLKGIMD</sequence>
<reference evidence="1 2" key="1">
    <citation type="submission" date="2014-07" db="EMBL/GenBank/DDBJ databases">
        <title>Genomic and transcriptomic analysis on Apis cerana provide comprehensive insights into honey bee biology.</title>
        <authorList>
            <person name="Diao Q."/>
            <person name="Sun L."/>
            <person name="Zheng H."/>
            <person name="Zheng H."/>
            <person name="Xu S."/>
            <person name="Wang S."/>
            <person name="Zeng Z."/>
            <person name="Hu F."/>
            <person name="Su S."/>
            <person name="Wu J."/>
        </authorList>
    </citation>
    <scope>NUCLEOTIDE SEQUENCE [LARGE SCALE GENOMIC DNA]</scope>
    <source>
        <tissue evidence="1">Pupae without intestine</tissue>
    </source>
</reference>
<gene>
    <name evidence="1" type="ORF">APICC_00538</name>
</gene>
<dbReference type="EMBL" id="KZ288318">
    <property type="protein sequence ID" value="PBC28289.1"/>
    <property type="molecule type" value="Genomic_DNA"/>
</dbReference>
<accession>A0A2A3EAQ4</accession>
<organism evidence="1 2">
    <name type="scientific">Apis cerana cerana</name>
    <name type="common">Oriental honeybee</name>
    <dbReference type="NCBI Taxonomy" id="94128"/>
    <lineage>
        <taxon>Eukaryota</taxon>
        <taxon>Metazoa</taxon>
        <taxon>Ecdysozoa</taxon>
        <taxon>Arthropoda</taxon>
        <taxon>Hexapoda</taxon>
        <taxon>Insecta</taxon>
        <taxon>Pterygota</taxon>
        <taxon>Neoptera</taxon>
        <taxon>Endopterygota</taxon>
        <taxon>Hymenoptera</taxon>
        <taxon>Apocrita</taxon>
        <taxon>Aculeata</taxon>
        <taxon>Apoidea</taxon>
        <taxon>Anthophila</taxon>
        <taxon>Apidae</taxon>
        <taxon>Apis</taxon>
    </lineage>
</organism>
<dbReference type="AlphaFoldDB" id="A0A2A3EAQ4"/>